<sequence>MAVLVQPSQEEISIQNATEKEAETVQEPVVDVAADKDQSQLIWKKRPPGPFPQRLAKYQKEEQYNKFFEMLKQIQLSDPGNFTIPCTIGNFAFAKALCDLGANINLMPPTIYKRLGIRRARPTSMLLQLADRTVKRPSETDDEMLTIEDHLVACLMNLDEFCNRAFEKLLAKYDVRHKVATPYHPQTSGQVEVSNREIKSVLTKTVNATKTDWAKKLDDALWAYRTAFKTPIGMSPYKLVFGKACHLLVELEHRAWWALKQLNLDIEVAGTMRITELHKLDEFRHLAFESTKLYKERIKRLHDKNIVERNFNPGDMVLLYNSRLRLFQGKLRSRWSGPFRVVEVFPSGAIEIATEKDSHTFRVNGQRLKLYVCMSEPKEVSELHLTESQRSSEH</sequence>
<dbReference type="PANTHER" id="PTHR33067">
    <property type="entry name" value="RNA-DIRECTED DNA POLYMERASE-RELATED"/>
    <property type="match status" value="1"/>
</dbReference>
<organism evidence="2 3">
    <name type="scientific">Nicotiana sylvestris</name>
    <name type="common">Wood tobacco</name>
    <name type="synonym">South American tobacco</name>
    <dbReference type="NCBI Taxonomy" id="4096"/>
    <lineage>
        <taxon>Eukaryota</taxon>
        <taxon>Viridiplantae</taxon>
        <taxon>Streptophyta</taxon>
        <taxon>Embryophyta</taxon>
        <taxon>Tracheophyta</taxon>
        <taxon>Spermatophyta</taxon>
        <taxon>Magnoliopsida</taxon>
        <taxon>eudicotyledons</taxon>
        <taxon>Gunneridae</taxon>
        <taxon>Pentapetalae</taxon>
        <taxon>asterids</taxon>
        <taxon>lamiids</taxon>
        <taxon>Solanales</taxon>
        <taxon>Solanaceae</taxon>
        <taxon>Nicotianoideae</taxon>
        <taxon>Nicotianeae</taxon>
        <taxon>Nicotiana</taxon>
    </lineage>
</organism>
<dbReference type="SUPFAM" id="SSF53098">
    <property type="entry name" value="Ribonuclease H-like"/>
    <property type="match status" value="1"/>
</dbReference>
<dbReference type="PANTHER" id="PTHR33067:SF9">
    <property type="entry name" value="RNA-DIRECTED DNA POLYMERASE"/>
    <property type="match status" value="1"/>
</dbReference>
<protein>
    <submittedName>
        <fullName evidence="3">Uncharacterized protein LOC104222940</fullName>
    </submittedName>
</protein>
<dbReference type="InterPro" id="IPR012337">
    <property type="entry name" value="RNaseH-like_sf"/>
</dbReference>
<dbReference type="AlphaFoldDB" id="A0A1U7VXS6"/>
<dbReference type="GO" id="GO:0015074">
    <property type="term" value="P:DNA integration"/>
    <property type="evidence" value="ECO:0007669"/>
    <property type="project" value="InterPro"/>
</dbReference>
<reference evidence="2" key="1">
    <citation type="journal article" date="2013" name="Genome Biol.">
        <title>Reference genomes and transcriptomes of Nicotiana sylvestris and Nicotiana tomentosiformis.</title>
        <authorList>
            <person name="Sierro N."/>
            <person name="Battey J.N."/>
            <person name="Ouadi S."/>
            <person name="Bovet L."/>
            <person name="Goepfert S."/>
            <person name="Bakaher N."/>
            <person name="Peitsch M.C."/>
            <person name="Ivanov N.V."/>
        </authorList>
    </citation>
    <scope>NUCLEOTIDE SEQUENCE [LARGE SCALE GENOMIC DNA]</scope>
</reference>
<dbReference type="Gene3D" id="2.40.70.10">
    <property type="entry name" value="Acid Proteases"/>
    <property type="match status" value="1"/>
</dbReference>
<dbReference type="InterPro" id="IPR036397">
    <property type="entry name" value="RNaseH_sf"/>
</dbReference>
<accession>A0A1U7VXS6</accession>
<evidence type="ECO:0000259" key="1">
    <source>
        <dbReference type="PROSITE" id="PS50994"/>
    </source>
</evidence>
<evidence type="ECO:0000313" key="2">
    <source>
        <dbReference type="Proteomes" id="UP000189701"/>
    </source>
</evidence>
<dbReference type="PROSITE" id="PS50994">
    <property type="entry name" value="INTEGRASE"/>
    <property type="match status" value="1"/>
</dbReference>
<dbReference type="InterPro" id="IPR021109">
    <property type="entry name" value="Peptidase_aspartic_dom_sf"/>
</dbReference>
<feature type="domain" description="Integrase catalytic" evidence="1">
    <location>
        <begin position="157"/>
        <end position="244"/>
    </location>
</feature>
<keyword evidence="2" id="KW-1185">Reference proteome</keyword>
<dbReference type="InterPro" id="IPR001584">
    <property type="entry name" value="Integrase_cat-core"/>
</dbReference>
<dbReference type="CDD" id="cd00303">
    <property type="entry name" value="retropepsin_like"/>
    <property type="match status" value="1"/>
</dbReference>
<evidence type="ECO:0000313" key="3">
    <source>
        <dbReference type="RefSeq" id="XP_009772577.1"/>
    </source>
</evidence>
<dbReference type="eggNOG" id="KOG0017">
    <property type="taxonomic scope" value="Eukaryota"/>
</dbReference>
<proteinExistence type="predicted"/>
<gene>
    <name evidence="3" type="primary">LOC104222940</name>
</gene>
<dbReference type="Proteomes" id="UP000189701">
    <property type="component" value="Unplaced"/>
</dbReference>
<dbReference type="RefSeq" id="XP_009772577.1">
    <property type="nucleotide sequence ID" value="XM_009774275.1"/>
</dbReference>
<dbReference type="Gene3D" id="3.30.420.10">
    <property type="entry name" value="Ribonuclease H-like superfamily/Ribonuclease H"/>
    <property type="match status" value="1"/>
</dbReference>
<reference evidence="3" key="2">
    <citation type="submission" date="2025-08" db="UniProtKB">
        <authorList>
            <consortium name="RefSeq"/>
        </authorList>
    </citation>
    <scope>IDENTIFICATION</scope>
    <source>
        <tissue evidence="3">Leaf</tissue>
    </source>
</reference>
<name>A0A1U7VXS6_NICSY</name>
<dbReference type="GO" id="GO:0003676">
    <property type="term" value="F:nucleic acid binding"/>
    <property type="evidence" value="ECO:0007669"/>
    <property type="project" value="InterPro"/>
</dbReference>